<dbReference type="EMBL" id="JANBPT010000115">
    <property type="protein sequence ID" value="KAJ1927494.1"/>
    <property type="molecule type" value="Genomic_DNA"/>
</dbReference>
<keyword evidence="4" id="KW-1185">Reference proteome</keyword>
<accession>A0A9W8ABC0</accession>
<feature type="domain" description="CMP/dCMP-type deaminase" evidence="2">
    <location>
        <begin position="19"/>
        <end position="150"/>
    </location>
</feature>
<evidence type="ECO:0000313" key="4">
    <source>
        <dbReference type="Proteomes" id="UP001150569"/>
    </source>
</evidence>
<evidence type="ECO:0000313" key="3">
    <source>
        <dbReference type="EMBL" id="KAJ1927494.1"/>
    </source>
</evidence>
<evidence type="ECO:0000259" key="2">
    <source>
        <dbReference type="PROSITE" id="PS51747"/>
    </source>
</evidence>
<dbReference type="AlphaFoldDB" id="A0A9W8ABC0"/>
<evidence type="ECO:0000256" key="1">
    <source>
        <dbReference type="ARBA" id="ARBA00022801"/>
    </source>
</evidence>
<dbReference type="PANTHER" id="PTHR11079:SF149">
    <property type="entry name" value="TRNA-SPECIFIC ADENOSINE DEAMINASE 2"/>
    <property type="match status" value="1"/>
</dbReference>
<dbReference type="OrthoDB" id="1701769at2759"/>
<organism evidence="3 4">
    <name type="scientific">Tieghemiomyces parasiticus</name>
    <dbReference type="NCBI Taxonomy" id="78921"/>
    <lineage>
        <taxon>Eukaryota</taxon>
        <taxon>Fungi</taxon>
        <taxon>Fungi incertae sedis</taxon>
        <taxon>Zoopagomycota</taxon>
        <taxon>Kickxellomycotina</taxon>
        <taxon>Dimargaritomycetes</taxon>
        <taxon>Dimargaritales</taxon>
        <taxon>Dimargaritaceae</taxon>
        <taxon>Tieghemiomyces</taxon>
    </lineage>
</organism>
<reference evidence="3" key="1">
    <citation type="submission" date="2022-07" db="EMBL/GenBank/DDBJ databases">
        <title>Phylogenomic reconstructions and comparative analyses of Kickxellomycotina fungi.</title>
        <authorList>
            <person name="Reynolds N.K."/>
            <person name="Stajich J.E."/>
            <person name="Barry K."/>
            <person name="Grigoriev I.V."/>
            <person name="Crous P."/>
            <person name="Smith M.E."/>
        </authorList>
    </citation>
    <scope>NUCLEOTIDE SEQUENCE</scope>
    <source>
        <strain evidence="3">RSA 861</strain>
    </source>
</reference>
<sequence>MGSPTTSPDSSPTSRYAAAELRTFMEAAFEQAEEAYTQGEVPVGCVFVHDGAVIGRGRNQPNATLNATRHAELEAVDQILALTLVNADGSARPTYTAEVFKSCDLFVTVEPCVMCASALRQLGVRHVYFGCRNERFGGCGSVLDVNSREYGSFLPYPITDGLFRERAILILRKFYLRENTNAPAPKKKATRVLKPVI</sequence>
<dbReference type="GO" id="GO:0002100">
    <property type="term" value="P:tRNA wobble adenosine to inosine editing"/>
    <property type="evidence" value="ECO:0007669"/>
    <property type="project" value="TreeGrafter"/>
</dbReference>
<dbReference type="CDD" id="cd01285">
    <property type="entry name" value="nucleoside_deaminase"/>
    <property type="match status" value="1"/>
</dbReference>
<proteinExistence type="predicted"/>
<comment type="caution">
    <text evidence="3">The sequence shown here is derived from an EMBL/GenBank/DDBJ whole genome shotgun (WGS) entry which is preliminary data.</text>
</comment>
<dbReference type="GO" id="GO:0005737">
    <property type="term" value="C:cytoplasm"/>
    <property type="evidence" value="ECO:0007669"/>
    <property type="project" value="TreeGrafter"/>
</dbReference>
<dbReference type="SUPFAM" id="SSF53927">
    <property type="entry name" value="Cytidine deaminase-like"/>
    <property type="match status" value="1"/>
</dbReference>
<dbReference type="Proteomes" id="UP001150569">
    <property type="component" value="Unassembled WGS sequence"/>
</dbReference>
<gene>
    <name evidence="3" type="primary">TAD2_1</name>
    <name evidence="3" type="ORF">IWQ60_002881</name>
</gene>
<keyword evidence="1" id="KW-0378">Hydrolase</keyword>
<dbReference type="PANTHER" id="PTHR11079">
    <property type="entry name" value="CYTOSINE DEAMINASE FAMILY MEMBER"/>
    <property type="match status" value="1"/>
</dbReference>
<dbReference type="InterPro" id="IPR016193">
    <property type="entry name" value="Cytidine_deaminase-like"/>
</dbReference>
<protein>
    <submittedName>
        <fullName evidence="3">tRNA(Adenine34) deaminase</fullName>
    </submittedName>
</protein>
<dbReference type="GO" id="GO:0005634">
    <property type="term" value="C:nucleus"/>
    <property type="evidence" value="ECO:0007669"/>
    <property type="project" value="TreeGrafter"/>
</dbReference>
<name>A0A9W8ABC0_9FUNG</name>
<dbReference type="Pfam" id="PF00383">
    <property type="entry name" value="dCMP_cyt_deam_1"/>
    <property type="match status" value="1"/>
</dbReference>
<dbReference type="PROSITE" id="PS51747">
    <property type="entry name" value="CYT_DCMP_DEAMINASES_2"/>
    <property type="match status" value="1"/>
</dbReference>
<dbReference type="GO" id="GO:0052717">
    <property type="term" value="F:tRNA-specific adenosine-34 deaminase activity"/>
    <property type="evidence" value="ECO:0007669"/>
    <property type="project" value="TreeGrafter"/>
</dbReference>
<dbReference type="Gene3D" id="3.40.140.10">
    <property type="entry name" value="Cytidine Deaminase, domain 2"/>
    <property type="match status" value="1"/>
</dbReference>
<dbReference type="InterPro" id="IPR002125">
    <property type="entry name" value="CMP_dCMP_dom"/>
</dbReference>